<dbReference type="EMBL" id="JAEUAK010000011">
    <property type="protein sequence ID" value="MBW9055602.1"/>
    <property type="molecule type" value="Genomic_DNA"/>
</dbReference>
<dbReference type="RefSeq" id="WP_220336913.1">
    <property type="nucleotide sequence ID" value="NZ_JAEUAK010000011.1"/>
</dbReference>
<name>A0ABS7H162_9HYPH</name>
<evidence type="ECO:0000313" key="2">
    <source>
        <dbReference type="Proteomes" id="UP000717752"/>
    </source>
</evidence>
<protein>
    <submittedName>
        <fullName evidence="1">Uncharacterized protein</fullName>
    </submittedName>
</protein>
<organism evidence="1 2">
    <name type="scientific">Rhizobium mesosinicum</name>
    <dbReference type="NCBI Taxonomy" id="335017"/>
    <lineage>
        <taxon>Bacteria</taxon>
        <taxon>Pseudomonadati</taxon>
        <taxon>Pseudomonadota</taxon>
        <taxon>Alphaproteobacteria</taxon>
        <taxon>Hyphomicrobiales</taxon>
        <taxon>Rhizobiaceae</taxon>
        <taxon>Rhizobium/Agrobacterium group</taxon>
        <taxon>Rhizobium</taxon>
    </lineage>
</organism>
<dbReference type="Proteomes" id="UP000717752">
    <property type="component" value="Unassembled WGS sequence"/>
</dbReference>
<accession>A0ABS7H162</accession>
<gene>
    <name evidence="1" type="ORF">JNB85_24650</name>
</gene>
<reference evidence="1 2" key="1">
    <citation type="journal article" date="2021" name="MBio">
        <title>Poor Competitiveness of Bradyrhizobium in Pigeon Pea Root Colonization in Indian Soils.</title>
        <authorList>
            <person name="Chalasani D."/>
            <person name="Basu A."/>
            <person name="Pullabhotla S.V.S.R.N."/>
            <person name="Jorrin B."/>
            <person name="Neal A.L."/>
            <person name="Poole P.S."/>
            <person name="Podile A.R."/>
            <person name="Tkacz A."/>
        </authorList>
    </citation>
    <scope>NUCLEOTIDE SEQUENCE [LARGE SCALE GENOMIC DNA]</scope>
    <source>
        <strain evidence="1 2">HU56</strain>
    </source>
</reference>
<keyword evidence="2" id="KW-1185">Reference proteome</keyword>
<evidence type="ECO:0000313" key="1">
    <source>
        <dbReference type="EMBL" id="MBW9055602.1"/>
    </source>
</evidence>
<comment type="caution">
    <text evidence="1">The sequence shown here is derived from an EMBL/GenBank/DDBJ whole genome shotgun (WGS) entry which is preliminary data.</text>
</comment>
<sequence length="248" mass="28540">MTDLLDFAIEAHGGWRRWQQIEQLHAHIKVGGAVWHVKGWPDVYADIHTSVSTRRPHTEFSPFLEEGQHCVWEPERTAVVADSGEIIEQRAAPRSFFEGHTIPTPWDRQHLIYFTGYAMWTYLTTPFLFRLPGFESEEIEPWQEEDEIWRRLRVKFPSTVPSHSTVQTFYFDADGLLRRHDYSVDIMGGTRSANYASDHRSVDGLTIPTKRRVYATDADNRPILDRVAVSIDLLEIGIEPRPAAPASV</sequence>
<proteinExistence type="predicted"/>